<dbReference type="EMBL" id="CABITT030000001">
    <property type="protein sequence ID" value="VVA92460.1"/>
    <property type="molecule type" value="Genomic_DNA"/>
</dbReference>
<keyword evidence="2" id="KW-0687">Ribonucleoprotein</keyword>
<dbReference type="GO" id="GO:0003735">
    <property type="term" value="F:structural constituent of ribosome"/>
    <property type="evidence" value="ECO:0007669"/>
    <property type="project" value="InterPro"/>
</dbReference>
<keyword evidence="1" id="KW-0689">Ribosomal protein</keyword>
<dbReference type="GO" id="GO:0003723">
    <property type="term" value="F:RNA binding"/>
    <property type="evidence" value="ECO:0007669"/>
    <property type="project" value="TreeGrafter"/>
</dbReference>
<comment type="caution">
    <text evidence="4">The sequence shown here is derived from an EMBL/GenBank/DDBJ whole genome shotgun (WGS) entry which is preliminary data.</text>
</comment>
<dbReference type="GO" id="GO:0006412">
    <property type="term" value="P:translation"/>
    <property type="evidence" value="ECO:0007669"/>
    <property type="project" value="InterPro"/>
</dbReference>
<dbReference type="AlphaFoldDB" id="A0A565ATP8"/>
<name>A0A565ATP8_9BRAS</name>
<evidence type="ECO:0000256" key="2">
    <source>
        <dbReference type="ARBA" id="ARBA00023274"/>
    </source>
</evidence>
<dbReference type="Proteomes" id="UP000489600">
    <property type="component" value="Unassembled WGS sequence"/>
</dbReference>
<dbReference type="PANTHER" id="PTHR10934">
    <property type="entry name" value="60S RIBOSOMAL PROTEIN L18"/>
    <property type="match status" value="1"/>
</dbReference>
<evidence type="ECO:0000259" key="3">
    <source>
        <dbReference type="Pfam" id="PF17135"/>
    </source>
</evidence>
<evidence type="ECO:0000313" key="5">
    <source>
        <dbReference type="Proteomes" id="UP000489600"/>
    </source>
</evidence>
<evidence type="ECO:0000256" key="1">
    <source>
        <dbReference type="ARBA" id="ARBA00022980"/>
    </source>
</evidence>
<dbReference type="PANTHER" id="PTHR10934:SF2">
    <property type="entry name" value="LARGE RIBOSOMAL SUBUNIT PROTEIN EL18"/>
    <property type="match status" value="1"/>
</dbReference>
<evidence type="ECO:0000313" key="4">
    <source>
        <dbReference type="EMBL" id="VVA92460.1"/>
    </source>
</evidence>
<sequence>MRNTHGVIGLVMQDSGVVLGKFIEHSVNSSSKNSLEAVKHFGPALGVPHNHTTPYVCSIGRKFENARGRRKRCGFKVFKVSLPLNFIPEFCCRNRNFG</sequence>
<gene>
    <name evidence="4" type="ORF">ANE_LOCUS2905</name>
</gene>
<reference evidence="4" key="1">
    <citation type="submission" date="2019-07" db="EMBL/GenBank/DDBJ databases">
        <authorList>
            <person name="Dittberner H."/>
        </authorList>
    </citation>
    <scope>NUCLEOTIDE SEQUENCE [LARGE SCALE GENOMIC DNA]</scope>
</reference>
<dbReference type="OrthoDB" id="6353017at2759"/>
<dbReference type="Pfam" id="PF17135">
    <property type="entry name" value="Ribosomal_L18"/>
    <property type="match status" value="1"/>
</dbReference>
<dbReference type="Gene3D" id="3.100.10.10">
    <property type="match status" value="1"/>
</dbReference>
<protein>
    <recommendedName>
        <fullName evidence="3">Large ribosomal subunit protein uL15/eL18 domain-containing protein</fullName>
    </recommendedName>
</protein>
<feature type="domain" description="Large ribosomal subunit protein uL15/eL18" evidence="3">
    <location>
        <begin position="31"/>
        <end position="77"/>
    </location>
</feature>
<organism evidence="4 5">
    <name type="scientific">Arabis nemorensis</name>
    <dbReference type="NCBI Taxonomy" id="586526"/>
    <lineage>
        <taxon>Eukaryota</taxon>
        <taxon>Viridiplantae</taxon>
        <taxon>Streptophyta</taxon>
        <taxon>Embryophyta</taxon>
        <taxon>Tracheophyta</taxon>
        <taxon>Spermatophyta</taxon>
        <taxon>Magnoliopsida</taxon>
        <taxon>eudicotyledons</taxon>
        <taxon>Gunneridae</taxon>
        <taxon>Pentapetalae</taxon>
        <taxon>rosids</taxon>
        <taxon>malvids</taxon>
        <taxon>Brassicales</taxon>
        <taxon>Brassicaceae</taxon>
        <taxon>Arabideae</taxon>
        <taxon>Arabis</taxon>
    </lineage>
</organism>
<dbReference type="InterPro" id="IPR021131">
    <property type="entry name" value="Ribosomal_uL15/eL18"/>
</dbReference>
<accession>A0A565ATP8</accession>
<proteinExistence type="predicted"/>
<keyword evidence="5" id="KW-1185">Reference proteome</keyword>
<dbReference type="GO" id="GO:0022625">
    <property type="term" value="C:cytosolic large ribosomal subunit"/>
    <property type="evidence" value="ECO:0007669"/>
    <property type="project" value="TreeGrafter"/>
</dbReference>
<dbReference type="InterPro" id="IPR000039">
    <property type="entry name" value="Ribosomal_eL18"/>
</dbReference>